<comment type="caution">
    <text evidence="1">The sequence shown here is derived from an EMBL/GenBank/DDBJ whole genome shotgun (WGS) entry which is preliminary data.</text>
</comment>
<proteinExistence type="predicted"/>
<gene>
    <name evidence="1" type="ORF">Psi02_24430</name>
</gene>
<accession>A0A8J3UPI4</accession>
<dbReference type="RefSeq" id="WP_203973535.1">
    <property type="nucleotide sequence ID" value="NZ_BAAAKY010000044.1"/>
</dbReference>
<keyword evidence="2" id="KW-1185">Reference proteome</keyword>
<dbReference type="EMBL" id="BOOQ01000013">
    <property type="protein sequence ID" value="GII46019.1"/>
    <property type="molecule type" value="Genomic_DNA"/>
</dbReference>
<protein>
    <submittedName>
        <fullName evidence="1">Uncharacterized protein</fullName>
    </submittedName>
</protein>
<evidence type="ECO:0000313" key="1">
    <source>
        <dbReference type="EMBL" id="GII46019.1"/>
    </source>
</evidence>
<name>A0A8J3UPI4_9ACTN</name>
<organism evidence="1 2">
    <name type="scientific">Planotetraspora silvatica</name>
    <dbReference type="NCBI Taxonomy" id="234614"/>
    <lineage>
        <taxon>Bacteria</taxon>
        <taxon>Bacillati</taxon>
        <taxon>Actinomycetota</taxon>
        <taxon>Actinomycetes</taxon>
        <taxon>Streptosporangiales</taxon>
        <taxon>Streptosporangiaceae</taxon>
        <taxon>Planotetraspora</taxon>
    </lineage>
</organism>
<dbReference type="AlphaFoldDB" id="A0A8J3UPI4"/>
<evidence type="ECO:0000313" key="2">
    <source>
        <dbReference type="Proteomes" id="UP000644610"/>
    </source>
</evidence>
<dbReference type="Proteomes" id="UP000644610">
    <property type="component" value="Unassembled WGS sequence"/>
</dbReference>
<sequence>MYTVDLDPVAQQQAEALPATAINVFLELRAVLEVDPWSGRPLNPDNPKSNILTRTFGGFGLGVHLILDEQPLVYIVRIE</sequence>
<reference evidence="1" key="1">
    <citation type="submission" date="2021-01" db="EMBL/GenBank/DDBJ databases">
        <title>Whole genome shotgun sequence of Planotetraspora silvatica NBRC 100141.</title>
        <authorList>
            <person name="Komaki H."/>
            <person name="Tamura T."/>
        </authorList>
    </citation>
    <scope>NUCLEOTIDE SEQUENCE</scope>
    <source>
        <strain evidence="1">NBRC 100141</strain>
    </source>
</reference>